<evidence type="ECO:0000313" key="2">
    <source>
        <dbReference type="EMBL" id="MBW0498650.1"/>
    </source>
</evidence>
<evidence type="ECO:0000256" key="1">
    <source>
        <dbReference type="SAM" id="MobiDB-lite"/>
    </source>
</evidence>
<evidence type="ECO:0000313" key="3">
    <source>
        <dbReference type="Proteomes" id="UP000765509"/>
    </source>
</evidence>
<dbReference type="EMBL" id="AVOT02014832">
    <property type="protein sequence ID" value="MBW0498650.1"/>
    <property type="molecule type" value="Genomic_DNA"/>
</dbReference>
<feature type="region of interest" description="Disordered" evidence="1">
    <location>
        <begin position="197"/>
        <end position="221"/>
    </location>
</feature>
<gene>
    <name evidence="2" type="ORF">O181_038365</name>
</gene>
<proteinExistence type="predicted"/>
<accession>A0A9Q3DCR6</accession>
<comment type="caution">
    <text evidence="2">The sequence shown here is derived from an EMBL/GenBank/DDBJ whole genome shotgun (WGS) entry which is preliminary data.</text>
</comment>
<keyword evidence="3" id="KW-1185">Reference proteome</keyword>
<sequence>MIQNLKDMVRRFCAYGLELKDHNGFTHDWCMLLPALQLAYKTSIDASNNKTPAILEKGWNPRLPQYSLRNYLVEIHPTATSFKGILEKSIKNAVRCMEDSFAYAKDKWDKSHAIPDFKMGYLILLSITNFNNIQDLKLSKTCLQDLVFKALQGKYSVEVELSEELSNKHPTFPVSLIKPYKTGDAQKFPLRKEFPQHIPPVESSGTKNITKALKERKLRRK</sequence>
<protein>
    <submittedName>
        <fullName evidence="2">Uncharacterized protein</fullName>
    </submittedName>
</protein>
<organism evidence="2 3">
    <name type="scientific">Austropuccinia psidii MF-1</name>
    <dbReference type="NCBI Taxonomy" id="1389203"/>
    <lineage>
        <taxon>Eukaryota</taxon>
        <taxon>Fungi</taxon>
        <taxon>Dikarya</taxon>
        <taxon>Basidiomycota</taxon>
        <taxon>Pucciniomycotina</taxon>
        <taxon>Pucciniomycetes</taxon>
        <taxon>Pucciniales</taxon>
        <taxon>Sphaerophragmiaceae</taxon>
        <taxon>Austropuccinia</taxon>
    </lineage>
</organism>
<dbReference type="OrthoDB" id="3158924at2759"/>
<name>A0A9Q3DCR6_9BASI</name>
<reference evidence="2" key="1">
    <citation type="submission" date="2021-03" db="EMBL/GenBank/DDBJ databases">
        <title>Draft genome sequence of rust myrtle Austropuccinia psidii MF-1, a brazilian biotype.</title>
        <authorList>
            <person name="Quecine M.C."/>
            <person name="Pachon D.M.R."/>
            <person name="Bonatelli M.L."/>
            <person name="Correr F.H."/>
            <person name="Franceschini L.M."/>
            <person name="Leite T.F."/>
            <person name="Margarido G.R.A."/>
            <person name="Almeida C.A."/>
            <person name="Ferrarezi J.A."/>
            <person name="Labate C.A."/>
        </authorList>
    </citation>
    <scope>NUCLEOTIDE SEQUENCE</scope>
    <source>
        <strain evidence="2">MF-1</strain>
    </source>
</reference>
<dbReference type="Proteomes" id="UP000765509">
    <property type="component" value="Unassembled WGS sequence"/>
</dbReference>
<dbReference type="AlphaFoldDB" id="A0A9Q3DCR6"/>